<evidence type="ECO:0000313" key="2">
    <source>
        <dbReference type="EMBL" id="BCK57863.1"/>
    </source>
</evidence>
<feature type="region of interest" description="Disordered" evidence="1">
    <location>
        <begin position="1"/>
        <end position="23"/>
    </location>
</feature>
<name>A0A7G1KUJ4_9NOCA</name>
<accession>A0A7G1KUJ4</accession>
<evidence type="ECO:0000313" key="3">
    <source>
        <dbReference type="Proteomes" id="UP000516173"/>
    </source>
</evidence>
<dbReference type="AlphaFoldDB" id="A0A7G1KUJ4"/>
<dbReference type="GeneID" id="80350072"/>
<keyword evidence="3" id="KW-1185">Reference proteome</keyword>
<sequence length="70" mass="8207">MGNSKRRYRKNSDRRIYVRGERHDPPDTYLLARALFDMAEEMAVVTQENQRTDQSDDSANDGTDQSEERI</sequence>
<dbReference type="KEGG" id="nwl:NWFMUON74_56350"/>
<gene>
    <name evidence="2" type="ORF">NWFMUON74_56350</name>
</gene>
<reference evidence="2 3" key="1">
    <citation type="submission" date="2020-08" db="EMBL/GenBank/DDBJ databases">
        <title>Genome Sequencing of Nocardia wallacei strain FMUON74 and assembly.</title>
        <authorList>
            <person name="Toyokawa M."/>
            <person name="Uesaka K."/>
        </authorList>
    </citation>
    <scope>NUCLEOTIDE SEQUENCE [LARGE SCALE GENOMIC DNA]</scope>
    <source>
        <strain evidence="2 3">FMUON74</strain>
    </source>
</reference>
<proteinExistence type="predicted"/>
<feature type="region of interest" description="Disordered" evidence="1">
    <location>
        <begin position="44"/>
        <end position="70"/>
    </location>
</feature>
<feature type="compositionally biased region" description="Basic and acidic residues" evidence="1">
    <location>
        <begin position="10"/>
        <end position="23"/>
    </location>
</feature>
<evidence type="ECO:0000256" key="1">
    <source>
        <dbReference type="SAM" id="MobiDB-lite"/>
    </source>
</evidence>
<organism evidence="2 3">
    <name type="scientific">Nocardia wallacei</name>
    <dbReference type="NCBI Taxonomy" id="480035"/>
    <lineage>
        <taxon>Bacteria</taxon>
        <taxon>Bacillati</taxon>
        <taxon>Actinomycetota</taxon>
        <taxon>Actinomycetes</taxon>
        <taxon>Mycobacteriales</taxon>
        <taxon>Nocardiaceae</taxon>
        <taxon>Nocardia</taxon>
    </lineage>
</organism>
<dbReference type="Proteomes" id="UP000516173">
    <property type="component" value="Chromosome"/>
</dbReference>
<dbReference type="EMBL" id="AP023396">
    <property type="protein sequence ID" value="BCK57863.1"/>
    <property type="molecule type" value="Genomic_DNA"/>
</dbReference>
<protein>
    <submittedName>
        <fullName evidence="2">Uncharacterized protein</fullName>
    </submittedName>
</protein>
<dbReference type="RefSeq" id="WP_187684708.1">
    <property type="nucleotide sequence ID" value="NZ_AP023396.1"/>
</dbReference>